<name>A0AAE3YTT7_9ACTN</name>
<gene>
    <name evidence="4" type="ORF">J2S41_005037</name>
</gene>
<evidence type="ECO:0000313" key="5">
    <source>
        <dbReference type="Proteomes" id="UP001183643"/>
    </source>
</evidence>
<feature type="domain" description="Nudix hydrolase" evidence="3">
    <location>
        <begin position="35"/>
        <end position="165"/>
    </location>
</feature>
<dbReference type="InterPro" id="IPR020084">
    <property type="entry name" value="NUDIX_hydrolase_CS"/>
</dbReference>
<protein>
    <submittedName>
        <fullName evidence="4">8-oxo-dGTP pyrophosphatase MutT (NUDIX family)</fullName>
    </submittedName>
</protein>
<dbReference type="InterPro" id="IPR015797">
    <property type="entry name" value="NUDIX_hydrolase-like_dom_sf"/>
</dbReference>
<dbReference type="InterPro" id="IPR000086">
    <property type="entry name" value="NUDIX_hydrolase_dom"/>
</dbReference>
<proteinExistence type="predicted"/>
<dbReference type="PROSITE" id="PS00893">
    <property type="entry name" value="NUDIX_BOX"/>
    <property type="match status" value="1"/>
</dbReference>
<dbReference type="PANTHER" id="PTHR43046:SF14">
    <property type="entry name" value="MUTT_NUDIX FAMILY PROTEIN"/>
    <property type="match status" value="1"/>
</dbReference>
<accession>A0AAE3YTT7</accession>
<dbReference type="EMBL" id="JAVDYB010000001">
    <property type="protein sequence ID" value="MDR7278259.1"/>
    <property type="molecule type" value="Genomic_DNA"/>
</dbReference>
<organism evidence="4 5">
    <name type="scientific">Catenuloplanes atrovinosus</name>
    <dbReference type="NCBI Taxonomy" id="137266"/>
    <lineage>
        <taxon>Bacteria</taxon>
        <taxon>Bacillati</taxon>
        <taxon>Actinomycetota</taxon>
        <taxon>Actinomycetes</taxon>
        <taxon>Micromonosporales</taxon>
        <taxon>Micromonosporaceae</taxon>
        <taxon>Catenuloplanes</taxon>
    </lineage>
</organism>
<reference evidence="4" key="1">
    <citation type="submission" date="2023-07" db="EMBL/GenBank/DDBJ databases">
        <title>Sequencing the genomes of 1000 actinobacteria strains.</title>
        <authorList>
            <person name="Klenk H.-P."/>
        </authorList>
    </citation>
    <scope>NUCLEOTIDE SEQUENCE</scope>
    <source>
        <strain evidence="4">DSM 44707</strain>
    </source>
</reference>
<evidence type="ECO:0000256" key="1">
    <source>
        <dbReference type="ARBA" id="ARBA00001946"/>
    </source>
</evidence>
<dbReference type="SUPFAM" id="SSF55811">
    <property type="entry name" value="Nudix"/>
    <property type="match status" value="1"/>
</dbReference>
<dbReference type="RefSeq" id="WP_310371064.1">
    <property type="nucleotide sequence ID" value="NZ_JAVDYB010000001.1"/>
</dbReference>
<evidence type="ECO:0000256" key="2">
    <source>
        <dbReference type="ARBA" id="ARBA00022801"/>
    </source>
</evidence>
<comment type="caution">
    <text evidence="4">The sequence shown here is derived from an EMBL/GenBank/DDBJ whole genome shotgun (WGS) entry which is preliminary data.</text>
</comment>
<dbReference type="AlphaFoldDB" id="A0AAE3YTT7"/>
<dbReference type="Proteomes" id="UP001183643">
    <property type="component" value="Unassembled WGS sequence"/>
</dbReference>
<comment type="cofactor">
    <cofactor evidence="1">
        <name>Mg(2+)</name>
        <dbReference type="ChEBI" id="CHEBI:18420"/>
    </cofactor>
</comment>
<keyword evidence="5" id="KW-1185">Reference proteome</keyword>
<dbReference type="CDD" id="cd02883">
    <property type="entry name" value="NUDIX_Hydrolase"/>
    <property type="match status" value="1"/>
</dbReference>
<dbReference type="Gene3D" id="3.90.79.10">
    <property type="entry name" value="Nucleoside Triphosphate Pyrophosphohydrolase"/>
    <property type="match status" value="1"/>
</dbReference>
<dbReference type="PANTHER" id="PTHR43046">
    <property type="entry name" value="GDP-MANNOSE MANNOSYL HYDROLASE"/>
    <property type="match status" value="1"/>
</dbReference>
<sequence length="180" mass="19663">MNLRHSTALRAVAYGTFYRLPLVLRRRIVRAVVPKYVVGAVVFVHDSEAPAPGRMLLLRQPPGVSWTLPAGLLQRKEAPIDGARRELHEETGLHLSREQLIPATPNAIVHAKGWVDMCYHAFVPASTAPVRADGAEVLELRWFALDDLPRLSPATGRLLGMFGIGPSAAPGSTPSIPTRR</sequence>
<dbReference type="GO" id="GO:0016787">
    <property type="term" value="F:hydrolase activity"/>
    <property type="evidence" value="ECO:0007669"/>
    <property type="project" value="UniProtKB-KW"/>
</dbReference>
<dbReference type="Pfam" id="PF00293">
    <property type="entry name" value="NUDIX"/>
    <property type="match status" value="1"/>
</dbReference>
<evidence type="ECO:0000313" key="4">
    <source>
        <dbReference type="EMBL" id="MDR7278259.1"/>
    </source>
</evidence>
<evidence type="ECO:0000259" key="3">
    <source>
        <dbReference type="PROSITE" id="PS51462"/>
    </source>
</evidence>
<keyword evidence="2" id="KW-0378">Hydrolase</keyword>
<dbReference type="PROSITE" id="PS51462">
    <property type="entry name" value="NUDIX"/>
    <property type="match status" value="1"/>
</dbReference>